<organism evidence="3 4">
    <name type="scientific">Candidatus Entotheonella gemina</name>
    <dbReference type="NCBI Taxonomy" id="1429439"/>
    <lineage>
        <taxon>Bacteria</taxon>
        <taxon>Pseudomonadati</taxon>
        <taxon>Nitrospinota/Tectimicrobiota group</taxon>
        <taxon>Candidatus Tectimicrobiota</taxon>
        <taxon>Candidatus Entotheonellia</taxon>
        <taxon>Candidatus Entotheonellales</taxon>
        <taxon>Candidatus Entotheonellaceae</taxon>
        <taxon>Candidatus Entotheonella</taxon>
    </lineage>
</organism>
<evidence type="ECO:0000259" key="2">
    <source>
        <dbReference type="Pfam" id="PF11741"/>
    </source>
</evidence>
<keyword evidence="4" id="KW-1185">Reference proteome</keyword>
<sequence length="273" mass="29267">MGCTTTTTPASLSPDPVTPAGVDSAGRDEALASITHITTDSQGDAFGIVVEATHEVQYTTFRLQKPPRLAIDIAEATLAPEVKPVEFSEGIVSGVEPIAFPDKQVVRVLVPLRQPAAHQVTVEGHQLRIALRADADADQNPEPKRAAVTSEAPSKATAQAPDAATLIHGVEFRSMPGASVIEVQVAGSLPQIRVKQRTHPLRLTMDVKGARLNPNQDSLMAVHDPAGVVTQLQALQSTYENTDTVHIVAYLKAKAPFEVRQDDDRVRVILPPR</sequence>
<protein>
    <recommendedName>
        <fullName evidence="2">AMIN domain-containing protein</fullName>
    </recommendedName>
</protein>
<comment type="caution">
    <text evidence="3">The sequence shown here is derived from an EMBL/GenBank/DDBJ whole genome shotgun (WGS) entry which is preliminary data.</text>
</comment>
<dbReference type="HOGENOM" id="CLU_1018149_0_0_7"/>
<dbReference type="Proteomes" id="UP000019140">
    <property type="component" value="Unassembled WGS sequence"/>
</dbReference>
<feature type="compositionally biased region" description="Basic and acidic residues" evidence="1">
    <location>
        <begin position="134"/>
        <end position="145"/>
    </location>
</feature>
<feature type="region of interest" description="Disordered" evidence="1">
    <location>
        <begin position="1"/>
        <end position="24"/>
    </location>
</feature>
<dbReference type="Gene3D" id="2.60.40.3500">
    <property type="match status" value="2"/>
</dbReference>
<feature type="domain" description="AMIN" evidence="2">
    <location>
        <begin position="44"/>
        <end position="131"/>
    </location>
</feature>
<evidence type="ECO:0000256" key="1">
    <source>
        <dbReference type="SAM" id="MobiDB-lite"/>
    </source>
</evidence>
<evidence type="ECO:0000313" key="4">
    <source>
        <dbReference type="Proteomes" id="UP000019140"/>
    </source>
</evidence>
<dbReference type="AlphaFoldDB" id="W4M6W9"/>
<feature type="compositionally biased region" description="Polar residues" evidence="1">
    <location>
        <begin position="1"/>
        <end position="11"/>
    </location>
</feature>
<reference evidence="3 4" key="1">
    <citation type="journal article" date="2014" name="Nature">
        <title>An environmental bacterial taxon with a large and distinct metabolic repertoire.</title>
        <authorList>
            <person name="Wilson M.C."/>
            <person name="Mori T."/>
            <person name="Ruckert C."/>
            <person name="Uria A.R."/>
            <person name="Helf M.J."/>
            <person name="Takada K."/>
            <person name="Gernert C."/>
            <person name="Steffens U.A."/>
            <person name="Heycke N."/>
            <person name="Schmitt S."/>
            <person name="Rinke C."/>
            <person name="Helfrich E.J."/>
            <person name="Brachmann A.O."/>
            <person name="Gurgui C."/>
            <person name="Wakimoto T."/>
            <person name="Kracht M."/>
            <person name="Crusemann M."/>
            <person name="Hentschel U."/>
            <person name="Abe I."/>
            <person name="Matsunaga S."/>
            <person name="Kalinowski J."/>
            <person name="Takeyama H."/>
            <person name="Piel J."/>
        </authorList>
    </citation>
    <scope>NUCLEOTIDE SEQUENCE [LARGE SCALE GENOMIC DNA]</scope>
    <source>
        <strain evidence="4">TSY2</strain>
    </source>
</reference>
<dbReference type="Pfam" id="PF11741">
    <property type="entry name" value="AMIN"/>
    <property type="match status" value="2"/>
</dbReference>
<accession>W4M6W9</accession>
<name>W4M6W9_9BACT</name>
<evidence type="ECO:0000313" key="3">
    <source>
        <dbReference type="EMBL" id="ETX05918.1"/>
    </source>
</evidence>
<dbReference type="EMBL" id="AZHX01000835">
    <property type="protein sequence ID" value="ETX05918.1"/>
    <property type="molecule type" value="Genomic_DNA"/>
</dbReference>
<proteinExistence type="predicted"/>
<gene>
    <name evidence="3" type="ORF">ETSY2_20200</name>
</gene>
<dbReference type="InterPro" id="IPR021731">
    <property type="entry name" value="AMIN_dom"/>
</dbReference>
<feature type="domain" description="AMIN" evidence="2">
    <location>
        <begin position="170"/>
        <end position="268"/>
    </location>
</feature>
<feature type="region of interest" description="Disordered" evidence="1">
    <location>
        <begin position="134"/>
        <end position="160"/>
    </location>
</feature>